<keyword evidence="1" id="KW-0315">Glutamine amidotransferase</keyword>
<dbReference type="GO" id="GO:0000162">
    <property type="term" value="P:L-tryptophan biosynthetic process"/>
    <property type="evidence" value="ECO:0007669"/>
    <property type="project" value="TreeGrafter"/>
</dbReference>
<dbReference type="eggNOG" id="COG0512">
    <property type="taxonomic scope" value="Bacteria"/>
</dbReference>
<proteinExistence type="predicted"/>
<keyword evidence="4" id="KW-1185">Reference proteome</keyword>
<dbReference type="FunFam" id="3.40.50.880:FF:000003">
    <property type="entry name" value="Anthranilate synthase component II"/>
    <property type="match status" value="1"/>
</dbReference>
<dbReference type="Gene3D" id="3.40.50.880">
    <property type="match status" value="1"/>
</dbReference>
<dbReference type="GO" id="GO:0005829">
    <property type="term" value="C:cytosol"/>
    <property type="evidence" value="ECO:0007669"/>
    <property type="project" value="TreeGrafter"/>
</dbReference>
<reference evidence="3 4" key="1">
    <citation type="journal article" date="2013" name="PLoS ONE">
        <title>The first genomic and proteomic characterization of a deep-sea sulfate reducer: insights into the piezophilic lifestyle of Desulfovibrio piezophilus.</title>
        <authorList>
            <person name="Pradel N."/>
            <person name="Ji B."/>
            <person name="Gimenez G."/>
            <person name="Talla E."/>
            <person name="Lenoble P."/>
            <person name="Garel M."/>
            <person name="Tamburini C."/>
            <person name="Fourquet P."/>
            <person name="Lebrun R."/>
            <person name="Bertin P."/>
            <person name="Denis Y."/>
            <person name="Pophillat M."/>
            <person name="Barbe V."/>
            <person name="Ollivier B."/>
            <person name="Dolla A."/>
        </authorList>
    </citation>
    <scope>NUCLEOTIDE SEQUENCE [LARGE SCALE GENOMIC DNA]</scope>
    <source>
        <strain evidence="4">DSM 10523 / SB164P1</strain>
    </source>
</reference>
<evidence type="ECO:0000313" key="4">
    <source>
        <dbReference type="Proteomes" id="UP000011724"/>
    </source>
</evidence>
<reference evidence="4" key="2">
    <citation type="journal article" date="2013" name="Stand. Genomic Sci.">
        <title>Complete genome sequence of Desulfocapsa sulfexigens, a marine deltaproteobacterium specialized in disproportionating inorganic sulfur compounds.</title>
        <authorList>
            <person name="Finster K.W."/>
            <person name="Kjeldsen K.U."/>
            <person name="Kube M."/>
            <person name="Reinhardt R."/>
            <person name="Mussmann M."/>
            <person name="Amann R."/>
            <person name="Schreiber L."/>
        </authorList>
    </citation>
    <scope>NUCLEOTIDE SEQUENCE [LARGE SCALE GENOMIC DNA]</scope>
    <source>
        <strain evidence="4">DSM 10523 / SB164P1</strain>
    </source>
</reference>
<dbReference type="KEGG" id="dpi:BN4_11442"/>
<dbReference type="SUPFAM" id="SSF52317">
    <property type="entry name" value="Class I glutamine amidotransferase-like"/>
    <property type="match status" value="1"/>
</dbReference>
<dbReference type="PROSITE" id="PS51273">
    <property type="entry name" value="GATASE_TYPE_1"/>
    <property type="match status" value="1"/>
</dbReference>
<keyword evidence="3" id="KW-0456">Lyase</keyword>
<feature type="domain" description="Glutamine amidotransferase" evidence="2">
    <location>
        <begin position="3"/>
        <end position="186"/>
    </location>
</feature>
<dbReference type="NCBIfam" id="TIGR00566">
    <property type="entry name" value="trpG_papA"/>
    <property type="match status" value="1"/>
</dbReference>
<dbReference type="InterPro" id="IPR017926">
    <property type="entry name" value="GATASE"/>
</dbReference>
<dbReference type="PATRIC" id="fig|879567.3.peg.1504"/>
<dbReference type="AlphaFoldDB" id="M1WS20"/>
<protein>
    <submittedName>
        <fullName evidence="3">Anthranilate synthase component II</fullName>
        <ecNumber evidence="3">4.1.3.27</ecNumber>
    </submittedName>
</protein>
<dbReference type="CDD" id="cd01743">
    <property type="entry name" value="GATase1_Anthranilate_Synthase"/>
    <property type="match status" value="1"/>
</dbReference>
<evidence type="ECO:0000313" key="3">
    <source>
        <dbReference type="EMBL" id="CCH48677.1"/>
    </source>
</evidence>
<dbReference type="PRINTS" id="PR00097">
    <property type="entry name" value="ANTSNTHASEII"/>
</dbReference>
<dbReference type="EMBL" id="FO203427">
    <property type="protein sequence ID" value="CCH48677.1"/>
    <property type="molecule type" value="Genomic_DNA"/>
</dbReference>
<evidence type="ECO:0000259" key="2">
    <source>
        <dbReference type="Pfam" id="PF00117"/>
    </source>
</evidence>
<accession>M1WS20</accession>
<organism evidence="3 4">
    <name type="scientific">Pseudodesulfovibrio piezophilus (strain DSM 21447 / JCM 15486 / C1TLV30)</name>
    <name type="common">Desulfovibrio piezophilus</name>
    <dbReference type="NCBI Taxonomy" id="1322246"/>
    <lineage>
        <taxon>Bacteria</taxon>
        <taxon>Pseudomonadati</taxon>
        <taxon>Thermodesulfobacteriota</taxon>
        <taxon>Desulfovibrionia</taxon>
        <taxon>Desulfovibrionales</taxon>
        <taxon>Desulfovibrionaceae</taxon>
    </lineage>
</organism>
<dbReference type="Pfam" id="PF00117">
    <property type="entry name" value="GATase"/>
    <property type="match status" value="1"/>
</dbReference>
<dbReference type="GO" id="GO:0004049">
    <property type="term" value="F:anthranilate synthase activity"/>
    <property type="evidence" value="ECO:0007669"/>
    <property type="project" value="UniProtKB-EC"/>
</dbReference>
<dbReference type="HOGENOM" id="CLU_014340_1_2_7"/>
<evidence type="ECO:0000256" key="1">
    <source>
        <dbReference type="ARBA" id="ARBA00022962"/>
    </source>
</evidence>
<dbReference type="BioCyc" id="DPIE1322246:BN4_RS07240-MONOMER"/>
<dbReference type="Proteomes" id="UP000011724">
    <property type="component" value="Chromosome"/>
</dbReference>
<dbReference type="RefSeq" id="WP_015414723.1">
    <property type="nucleotide sequence ID" value="NC_020409.1"/>
</dbReference>
<dbReference type="OrthoDB" id="9786812at2"/>
<dbReference type="PRINTS" id="PR00096">
    <property type="entry name" value="GATASE"/>
</dbReference>
<dbReference type="PANTHER" id="PTHR43418">
    <property type="entry name" value="MULTIFUNCTIONAL TRYPTOPHAN BIOSYNTHESIS PROTEIN-RELATED"/>
    <property type="match status" value="1"/>
</dbReference>
<name>M1WS20_PSEP2</name>
<dbReference type="PRINTS" id="PR00099">
    <property type="entry name" value="CPSGATASE"/>
</dbReference>
<dbReference type="InterPro" id="IPR029062">
    <property type="entry name" value="Class_I_gatase-like"/>
</dbReference>
<dbReference type="PANTHER" id="PTHR43418:SF4">
    <property type="entry name" value="MULTIFUNCTIONAL TRYPTOPHAN BIOSYNTHESIS PROTEIN"/>
    <property type="match status" value="1"/>
</dbReference>
<sequence length="196" mass="21640">MFLLIDNFDSFTFNLVQAFQQLGSDPTVVRNDREELLALATSGTLERVCLSPGPSNPANAGFCLEFLARLPKETPVLGVCLGHQTLGHFAGAPVKRAERIMHGKTSRVFHEGKSVFAGVESPFTVCRYHSLVVPAEDAAEMLEVTATTERGEIMGIQYKDRPWHGVQFHPESILTPQGPALLRNFLNMKGYDHDNS</sequence>
<dbReference type="InterPro" id="IPR006221">
    <property type="entry name" value="TrpG/PapA_dom"/>
</dbReference>
<dbReference type="STRING" id="1322246.BN4_11442"/>
<dbReference type="InterPro" id="IPR050472">
    <property type="entry name" value="Anth_synth/Amidotransfase"/>
</dbReference>
<gene>
    <name evidence="3" type="primary">trpG</name>
    <name evidence="3" type="ordered locus">BN4_11442</name>
</gene>
<dbReference type="EC" id="4.1.3.27" evidence="3"/>